<evidence type="ECO:0000313" key="2">
    <source>
        <dbReference type="Proteomes" id="UP001172457"/>
    </source>
</evidence>
<evidence type="ECO:0000313" key="1">
    <source>
        <dbReference type="EMBL" id="KAJ9560047.1"/>
    </source>
</evidence>
<dbReference type="EMBL" id="JARYMX010000002">
    <property type="protein sequence ID" value="KAJ9560047.1"/>
    <property type="molecule type" value="Genomic_DNA"/>
</dbReference>
<evidence type="ECO:0008006" key="3">
    <source>
        <dbReference type="Google" id="ProtNLM"/>
    </source>
</evidence>
<dbReference type="PANTHER" id="PTHR47150">
    <property type="entry name" value="OS12G0169200 PROTEIN"/>
    <property type="match status" value="1"/>
</dbReference>
<comment type="caution">
    <text evidence="1">The sequence shown here is derived from an EMBL/GenBank/DDBJ whole genome shotgun (WGS) entry which is preliminary data.</text>
</comment>
<protein>
    <recommendedName>
        <fullName evidence="3">Nuclease HARBI1</fullName>
    </recommendedName>
</protein>
<name>A0AA38WG78_9ASTR</name>
<reference evidence="1" key="1">
    <citation type="submission" date="2023-03" db="EMBL/GenBank/DDBJ databases">
        <title>Chromosome-scale reference genome and RAD-based genetic map of yellow starthistle (Centaurea solstitialis) reveal putative structural variation and QTLs associated with invader traits.</title>
        <authorList>
            <person name="Reatini B."/>
            <person name="Cang F.A."/>
            <person name="Jiang Q."/>
            <person name="Mckibben M.T.W."/>
            <person name="Barker M.S."/>
            <person name="Rieseberg L.H."/>
            <person name="Dlugosch K.M."/>
        </authorList>
    </citation>
    <scope>NUCLEOTIDE SEQUENCE</scope>
    <source>
        <strain evidence="1">CAN-66</strain>
        <tissue evidence="1">Leaf</tissue>
    </source>
</reference>
<dbReference type="AlphaFoldDB" id="A0AA38WG78"/>
<keyword evidence="2" id="KW-1185">Reference proteome</keyword>
<dbReference type="Pfam" id="PF04827">
    <property type="entry name" value="Plant_tran"/>
    <property type="match status" value="1"/>
</dbReference>
<accession>A0AA38WG78</accession>
<dbReference type="Proteomes" id="UP001172457">
    <property type="component" value="Chromosome 2"/>
</dbReference>
<sequence length="222" mass="25211">MLGSLDCMHWKWKNCPTGWGGQYSGRSRSPSIILEAVADYDLWICHAVFGLPGSNNDINVLESSYLFTNLATGTAPPANYVINGKSYDMGYYLADGIYPKWATLVQSIHDPRGPKKIFCNETRSIKYVERAFGVLQSRFAIVAGPARLWRKEILHDIMTSCIIMHNMIIEDERDVNAPIVERHEVPDVGVEMVNDKMADLKNFLLDIKRSKIKMPTLNFEMH</sequence>
<dbReference type="InterPro" id="IPR006912">
    <property type="entry name" value="Harbinger_derived_prot"/>
</dbReference>
<organism evidence="1 2">
    <name type="scientific">Centaurea solstitialis</name>
    <name type="common">yellow star-thistle</name>
    <dbReference type="NCBI Taxonomy" id="347529"/>
    <lineage>
        <taxon>Eukaryota</taxon>
        <taxon>Viridiplantae</taxon>
        <taxon>Streptophyta</taxon>
        <taxon>Embryophyta</taxon>
        <taxon>Tracheophyta</taxon>
        <taxon>Spermatophyta</taxon>
        <taxon>Magnoliopsida</taxon>
        <taxon>eudicotyledons</taxon>
        <taxon>Gunneridae</taxon>
        <taxon>Pentapetalae</taxon>
        <taxon>asterids</taxon>
        <taxon>campanulids</taxon>
        <taxon>Asterales</taxon>
        <taxon>Asteraceae</taxon>
        <taxon>Carduoideae</taxon>
        <taxon>Cardueae</taxon>
        <taxon>Centaureinae</taxon>
        <taxon>Centaurea</taxon>
    </lineage>
</organism>
<gene>
    <name evidence="1" type="ORF">OSB04_005207</name>
</gene>
<dbReference type="PANTHER" id="PTHR47150:SF7">
    <property type="entry name" value="NUCLEASE"/>
    <property type="match status" value="1"/>
</dbReference>
<proteinExistence type="predicted"/>